<dbReference type="EMBL" id="RBXX01000002">
    <property type="protein sequence ID" value="RKT88112.1"/>
    <property type="molecule type" value="Genomic_DNA"/>
</dbReference>
<dbReference type="GO" id="GO:0015074">
    <property type="term" value="P:DNA integration"/>
    <property type="evidence" value="ECO:0007669"/>
    <property type="project" value="InterPro"/>
</dbReference>
<dbReference type="InterPro" id="IPR012337">
    <property type="entry name" value="RNaseH-like_sf"/>
</dbReference>
<dbReference type="SUPFAM" id="SSF53098">
    <property type="entry name" value="Ribonuclease H-like"/>
    <property type="match status" value="1"/>
</dbReference>
<protein>
    <submittedName>
        <fullName evidence="4">Mu transposase, C-terminal</fullName>
    </submittedName>
    <submittedName>
        <fullName evidence="3">Mu transposase-like protein</fullName>
    </submittedName>
</protein>
<sequence>MIRMLRVGDRVVFDEVEHLVAAVTGSWVRLVAPDGVPSAVLLAHLVDSPGFAIVGHDDTTDARPGGLVAQGLEDLSQEAADRAREWERHVIEVETGLPPGSPPDATPRPEYDPAVHDLGERDAAKARELTATGKRTSVRTIQRMRQRYRAEGLRGLVDSRSSRTASIDGRADVRVVEAIREALAEETSRSTGTRDRLRRRVEEIVAGRHGDGVVSMPSRATFYRLVGRLSQGQHTFGPATTRRSLANRPEGAFTATWAARPGEQVQIDTTTLDVMAAFDDGHARRVELTAAIDVATRTICAAVLRPTGTKAVDASLLLARMLVPEPMRPGWVESLRMSASRLPHRQLADIDERMEQAAAKPVVVPETIVCDRGRVYLSETFLRACESLGISVQPAHPRTPTDKGIIERTFGSLNTLFCQHVAGYTGRDVAHRGQAVEAEAVWSMEQLQDLLDEWIIVGWQQRPHEGLRSPDTNRVLSPNEMYAVLVSAAGYLPVMLTGEDYIELLPSTWRTINDYGIRIDRRTYDTAALNPYRRQHSGVTAQNGAWEARYDPYDLSQIWVRNHHHGGWIRAEWTHLPMVSAPFADFTWRHARQLAAENAQDGEATEAATARVLGDLLRRAGQGPGSTTPDHLSDADRRVATRNQAVNSNRRPLAEPIAAQPVPADDDEDFDAHEITDGDDGATVIPFGVFDARAEARRWP</sequence>
<dbReference type="PANTHER" id="PTHR35004">
    <property type="entry name" value="TRANSPOSASE RV3428C-RELATED"/>
    <property type="match status" value="1"/>
</dbReference>
<dbReference type="PROSITE" id="PS50994">
    <property type="entry name" value="INTEGRASE"/>
    <property type="match status" value="1"/>
</dbReference>
<proteinExistence type="predicted"/>
<feature type="domain" description="Integrase catalytic" evidence="2">
    <location>
        <begin position="257"/>
        <end position="486"/>
    </location>
</feature>
<dbReference type="Gene3D" id="3.30.420.10">
    <property type="entry name" value="Ribonuclease H-like superfamily/Ribonuclease H"/>
    <property type="match status" value="1"/>
</dbReference>
<dbReference type="RefSeq" id="WP_211841347.1">
    <property type="nucleotide sequence ID" value="NZ_FOUP01000001.1"/>
</dbReference>
<dbReference type="PANTHER" id="PTHR35004:SF6">
    <property type="entry name" value="TRANSPOSASE"/>
    <property type="match status" value="1"/>
</dbReference>
<dbReference type="GO" id="GO:0003676">
    <property type="term" value="F:nucleic acid binding"/>
    <property type="evidence" value="ECO:0007669"/>
    <property type="project" value="InterPro"/>
</dbReference>
<keyword evidence="6" id="KW-1185">Reference proteome</keyword>
<dbReference type="InterPro" id="IPR015378">
    <property type="entry name" value="Transposase-like_Mu_C"/>
</dbReference>
<name>A0A1I4R8X9_9PSEU</name>
<dbReference type="InterPro" id="IPR036397">
    <property type="entry name" value="RNaseH_sf"/>
</dbReference>
<dbReference type="EMBL" id="FOUP01000001">
    <property type="protein sequence ID" value="SFM48707.1"/>
    <property type="molecule type" value="Genomic_DNA"/>
</dbReference>
<evidence type="ECO:0000313" key="6">
    <source>
        <dbReference type="Proteomes" id="UP000270697"/>
    </source>
</evidence>
<feature type="region of interest" description="Disordered" evidence="1">
    <location>
        <begin position="93"/>
        <end position="115"/>
    </location>
</feature>
<dbReference type="Pfam" id="PF09299">
    <property type="entry name" value="Mu-transpos_C"/>
    <property type="match status" value="1"/>
</dbReference>
<accession>A0A1I4R8X9</accession>
<reference evidence="4 5" key="1">
    <citation type="submission" date="2016-10" db="EMBL/GenBank/DDBJ databases">
        <authorList>
            <person name="de Groot N.N."/>
        </authorList>
    </citation>
    <scope>NUCLEOTIDE SEQUENCE [LARGE SCALE GENOMIC DNA]</scope>
    <source>
        <strain evidence="4 5">CPCC 201259</strain>
    </source>
</reference>
<dbReference type="AlphaFoldDB" id="A0A1I4R8X9"/>
<dbReference type="InterPro" id="IPR001584">
    <property type="entry name" value="Integrase_cat-core"/>
</dbReference>
<organism evidence="4 5">
    <name type="scientific">Saccharopolyspora antimicrobica</name>
    <dbReference type="NCBI Taxonomy" id="455193"/>
    <lineage>
        <taxon>Bacteria</taxon>
        <taxon>Bacillati</taxon>
        <taxon>Actinomycetota</taxon>
        <taxon>Actinomycetes</taxon>
        <taxon>Pseudonocardiales</taxon>
        <taxon>Pseudonocardiaceae</taxon>
        <taxon>Saccharopolyspora</taxon>
    </lineage>
</organism>
<evidence type="ECO:0000313" key="4">
    <source>
        <dbReference type="EMBL" id="SFM48707.1"/>
    </source>
</evidence>
<gene>
    <name evidence="3" type="ORF">ATL45_6541</name>
    <name evidence="4" type="ORF">SAMN05421805_101452</name>
</gene>
<evidence type="ECO:0000313" key="5">
    <source>
        <dbReference type="Proteomes" id="UP000199398"/>
    </source>
</evidence>
<dbReference type="Proteomes" id="UP000270697">
    <property type="component" value="Unassembled WGS sequence"/>
</dbReference>
<dbReference type="STRING" id="455193.SAMN05421805_101452"/>
<reference evidence="3 6" key="2">
    <citation type="submission" date="2018-10" db="EMBL/GenBank/DDBJ databases">
        <title>Sequencing the genomes of 1000 actinobacteria strains.</title>
        <authorList>
            <person name="Klenk H.-P."/>
        </authorList>
    </citation>
    <scope>NUCLEOTIDE SEQUENCE [LARGE SCALE GENOMIC DNA]</scope>
    <source>
        <strain evidence="3 6">DSM 45119</strain>
    </source>
</reference>
<dbReference type="Proteomes" id="UP000199398">
    <property type="component" value="Unassembled WGS sequence"/>
</dbReference>
<feature type="region of interest" description="Disordered" evidence="1">
    <location>
        <begin position="644"/>
        <end position="682"/>
    </location>
</feature>
<evidence type="ECO:0000259" key="2">
    <source>
        <dbReference type="PROSITE" id="PS50994"/>
    </source>
</evidence>
<evidence type="ECO:0000256" key="1">
    <source>
        <dbReference type="SAM" id="MobiDB-lite"/>
    </source>
</evidence>
<evidence type="ECO:0000313" key="3">
    <source>
        <dbReference type="EMBL" id="RKT88112.1"/>
    </source>
</evidence>